<dbReference type="GeneID" id="36380807"/>
<evidence type="ECO:0000313" key="3">
    <source>
        <dbReference type="Proteomes" id="UP000035682"/>
    </source>
</evidence>
<dbReference type="CTD" id="36380807"/>
<dbReference type="AlphaFoldDB" id="A0A090LF94"/>
<dbReference type="RefSeq" id="XP_024507637.1">
    <property type="nucleotide sequence ID" value="XM_024654246.1"/>
</dbReference>
<dbReference type="WormBase" id="SRAE_2000309400">
    <property type="protein sequence ID" value="SRP08362"/>
    <property type="gene ID" value="WBGene00263314"/>
</dbReference>
<proteinExistence type="predicted"/>
<evidence type="ECO:0000256" key="1">
    <source>
        <dbReference type="SAM" id="Coils"/>
    </source>
</evidence>
<organism evidence="2">
    <name type="scientific">Strongyloides ratti</name>
    <name type="common">Parasitic roundworm</name>
    <dbReference type="NCBI Taxonomy" id="34506"/>
    <lineage>
        <taxon>Eukaryota</taxon>
        <taxon>Metazoa</taxon>
        <taxon>Ecdysozoa</taxon>
        <taxon>Nematoda</taxon>
        <taxon>Chromadorea</taxon>
        <taxon>Rhabditida</taxon>
        <taxon>Tylenchina</taxon>
        <taxon>Panagrolaimomorpha</taxon>
        <taxon>Strongyloidoidea</taxon>
        <taxon>Strongyloididae</taxon>
        <taxon>Strongyloides</taxon>
    </lineage>
</organism>
<name>A0A090LF94_STRRB</name>
<gene>
    <name evidence="2 4 5" type="ORF">SRAE_2000309400</name>
</gene>
<reference evidence="2 3" key="1">
    <citation type="submission" date="2014-09" db="EMBL/GenBank/DDBJ databases">
        <authorList>
            <person name="Martin A.A."/>
        </authorList>
    </citation>
    <scope>NUCLEOTIDE SEQUENCE</scope>
    <source>
        <strain evidence="3">ED321</strain>
        <strain evidence="2">ED321 Heterogonic</strain>
    </source>
</reference>
<evidence type="ECO:0000313" key="2">
    <source>
        <dbReference type="EMBL" id="CEF68437.1"/>
    </source>
</evidence>
<reference evidence="4" key="2">
    <citation type="submission" date="2020-12" db="UniProtKB">
        <authorList>
            <consortium name="WormBaseParasite"/>
        </authorList>
    </citation>
    <scope>IDENTIFICATION</scope>
</reference>
<dbReference type="Proteomes" id="UP000035682">
    <property type="component" value="Unplaced"/>
</dbReference>
<evidence type="ECO:0000313" key="5">
    <source>
        <dbReference type="WormBase" id="SRAE_2000309400"/>
    </source>
</evidence>
<keyword evidence="3" id="KW-1185">Reference proteome</keyword>
<protein>
    <submittedName>
        <fullName evidence="2 4">Uncharacterized protein</fullName>
    </submittedName>
</protein>
<sequence>MNTREVAGQPLSQRDYESLISQLKDDCFKIMKQFRKNNFLLSKETNMVEILNLKENLLSSERDAIEMKCKIFDDTKEILEKEANKYLVNMVNCRWVIENGYQNIKSILNDQLSNAKTYDSDVTEDIKSKNRSLREDISQLEEEKKKLLEEISYHEEKWKNLDPSMTEIDVRLQVKKNVVKSNRIVRNNLAILDYKRRNTLFTNS</sequence>
<dbReference type="EMBL" id="LN609529">
    <property type="protein sequence ID" value="CEF68437.1"/>
    <property type="molecule type" value="Genomic_DNA"/>
</dbReference>
<evidence type="ECO:0000313" key="4">
    <source>
        <dbReference type="WBParaSite" id="SRAE_2000309400.1"/>
    </source>
</evidence>
<keyword evidence="1" id="KW-0175">Coiled coil</keyword>
<dbReference type="WBParaSite" id="SRAE_2000309400.1">
    <property type="protein sequence ID" value="SRAE_2000309400.1"/>
    <property type="gene ID" value="WBGene00263314"/>
</dbReference>
<feature type="coiled-coil region" evidence="1">
    <location>
        <begin position="123"/>
        <end position="157"/>
    </location>
</feature>
<accession>A0A090LF94</accession>